<evidence type="ECO:0000259" key="2">
    <source>
        <dbReference type="Pfam" id="PF00668"/>
    </source>
</evidence>
<dbReference type="OrthoDB" id="2472181at2"/>
<feature type="region of interest" description="Disordered" evidence="1">
    <location>
        <begin position="456"/>
        <end position="477"/>
    </location>
</feature>
<dbReference type="Pfam" id="PF00668">
    <property type="entry name" value="Condensation"/>
    <property type="match status" value="1"/>
</dbReference>
<dbReference type="GO" id="GO:0044550">
    <property type="term" value="P:secondary metabolite biosynthetic process"/>
    <property type="evidence" value="ECO:0007669"/>
    <property type="project" value="TreeGrafter"/>
</dbReference>
<dbReference type="RefSeq" id="WP_155074241.1">
    <property type="nucleotide sequence ID" value="NZ_WIXO01000002.1"/>
</dbReference>
<dbReference type="PANTHER" id="PTHR45527">
    <property type="entry name" value="NONRIBOSOMAL PEPTIDE SYNTHETASE"/>
    <property type="match status" value="1"/>
</dbReference>
<accession>A0A6G2BKU6</accession>
<dbReference type="Proteomes" id="UP000473014">
    <property type="component" value="Unassembled WGS sequence"/>
</dbReference>
<dbReference type="EMBL" id="WIXO01000002">
    <property type="protein sequence ID" value="MTE22522.1"/>
    <property type="molecule type" value="Genomic_DNA"/>
</dbReference>
<dbReference type="Gene3D" id="3.30.559.10">
    <property type="entry name" value="Chloramphenicol acetyltransferase-like domain"/>
    <property type="match status" value="1"/>
</dbReference>
<evidence type="ECO:0000313" key="3">
    <source>
        <dbReference type="EMBL" id="MTE22522.1"/>
    </source>
</evidence>
<name>A0A6G2BKU6_9ACTN</name>
<proteinExistence type="predicted"/>
<feature type="compositionally biased region" description="Basic and acidic residues" evidence="1">
    <location>
        <begin position="462"/>
        <end position="477"/>
    </location>
</feature>
<dbReference type="PANTHER" id="PTHR45527:SF1">
    <property type="entry name" value="FATTY ACID SYNTHASE"/>
    <property type="match status" value="1"/>
</dbReference>
<dbReference type="GO" id="GO:0008610">
    <property type="term" value="P:lipid biosynthetic process"/>
    <property type="evidence" value="ECO:0007669"/>
    <property type="project" value="UniProtKB-ARBA"/>
</dbReference>
<gene>
    <name evidence="3" type="ORF">F0L17_26185</name>
</gene>
<dbReference type="GO" id="GO:0043041">
    <property type="term" value="P:amino acid activation for nonribosomal peptide biosynthetic process"/>
    <property type="evidence" value="ECO:0007669"/>
    <property type="project" value="TreeGrafter"/>
</dbReference>
<dbReference type="GO" id="GO:0003824">
    <property type="term" value="F:catalytic activity"/>
    <property type="evidence" value="ECO:0007669"/>
    <property type="project" value="InterPro"/>
</dbReference>
<comment type="caution">
    <text evidence="3">The sequence shown here is derived from an EMBL/GenBank/DDBJ whole genome shotgun (WGS) entry which is preliminary data.</text>
</comment>
<reference evidence="3 4" key="1">
    <citation type="submission" date="2019-11" db="EMBL/GenBank/DDBJ databases">
        <authorList>
            <person name="Yuan L."/>
        </authorList>
    </citation>
    <scope>NUCLEOTIDE SEQUENCE [LARGE SCALE GENOMIC DNA]</scope>
    <source>
        <strain evidence="3 4">TRM43335</strain>
    </source>
</reference>
<evidence type="ECO:0000256" key="1">
    <source>
        <dbReference type="SAM" id="MobiDB-lite"/>
    </source>
</evidence>
<protein>
    <recommendedName>
        <fullName evidence="2">Condensation domain-containing protein</fullName>
    </recommendedName>
</protein>
<sequence length="477" mass="52854">MTVTETPPAVGAHGDEVPLSVQQEFLCLWDKGDDMGPFGPRFHIVDGWRVRGRVDTALLRAALDDVVVRHEALRTTVVREEGGRRQSIHDPSPVPLEVRDLSGTDRADEEARHLRSEELLNELAAGTVDVRRMPLLRAVLGRFDEDDAVLALVAHHTAVDAWSMQVLLRDLAALYARRAGQPDIPLEPATQYREYALWQRSPEAREAERSARAFWRRRLEGARALALPTDRPRSAEPDFSTAWHRFRYGERLSAATTDLARQTRSSAFIVLLAAFNVFLRRRTGETDIVVPTFTPGRGQARFQNAVGSFFNFLPLRTDLSGCATFREVVRRTRAVCLEAYTREIPLAHVLQEAPALMERTAVDGLASCVFQVIQTPFTMAGERVGPLEYSAIRRKVLSQSVGSDIPDGMLLCLEITSCGDLIGELGFSSNLFDGSTAEALVAGFREVLGELLASPDAALPDSRPHPGTHPDIHPNQE</sequence>
<feature type="region of interest" description="Disordered" evidence="1">
    <location>
        <begin position="80"/>
        <end position="99"/>
    </location>
</feature>
<dbReference type="SUPFAM" id="SSF52777">
    <property type="entry name" value="CoA-dependent acyltransferases"/>
    <property type="match status" value="2"/>
</dbReference>
<feature type="domain" description="Condensation" evidence="2">
    <location>
        <begin position="49"/>
        <end position="458"/>
    </location>
</feature>
<dbReference type="GO" id="GO:0031177">
    <property type="term" value="F:phosphopantetheine binding"/>
    <property type="evidence" value="ECO:0007669"/>
    <property type="project" value="TreeGrafter"/>
</dbReference>
<dbReference type="GO" id="GO:0005737">
    <property type="term" value="C:cytoplasm"/>
    <property type="evidence" value="ECO:0007669"/>
    <property type="project" value="TreeGrafter"/>
</dbReference>
<dbReference type="AlphaFoldDB" id="A0A6G2BKU6"/>
<keyword evidence="4" id="KW-1185">Reference proteome</keyword>
<organism evidence="3 4">
    <name type="scientific">Streptomyces taklimakanensis</name>
    <dbReference type="NCBI Taxonomy" id="2569853"/>
    <lineage>
        <taxon>Bacteria</taxon>
        <taxon>Bacillati</taxon>
        <taxon>Actinomycetota</taxon>
        <taxon>Actinomycetes</taxon>
        <taxon>Kitasatosporales</taxon>
        <taxon>Streptomycetaceae</taxon>
        <taxon>Streptomyces</taxon>
    </lineage>
</organism>
<dbReference type="InterPro" id="IPR023213">
    <property type="entry name" value="CAT-like_dom_sf"/>
</dbReference>
<evidence type="ECO:0000313" key="4">
    <source>
        <dbReference type="Proteomes" id="UP000473014"/>
    </source>
</evidence>
<dbReference type="Gene3D" id="3.30.559.30">
    <property type="entry name" value="Nonribosomal peptide synthetase, condensation domain"/>
    <property type="match status" value="1"/>
</dbReference>
<dbReference type="InterPro" id="IPR001242">
    <property type="entry name" value="Condensation_dom"/>
</dbReference>